<evidence type="ECO:0000313" key="4">
    <source>
        <dbReference type="Proteomes" id="UP001278738"/>
    </source>
</evidence>
<evidence type="ECO:0000313" key="1">
    <source>
        <dbReference type="EMBL" id="MDX6182742.1"/>
    </source>
</evidence>
<dbReference type="AlphaFoldDB" id="A0AAJ2SBI6"/>
<gene>
    <name evidence="1" type="ORF">SGQ18_11270</name>
    <name evidence="2" type="ORF">SGQ44_09935</name>
</gene>
<protein>
    <submittedName>
        <fullName evidence="2">Uncharacterized protein</fullName>
    </submittedName>
</protein>
<keyword evidence="4" id="KW-1185">Reference proteome</keyword>
<dbReference type="RefSeq" id="WP_229974361.1">
    <property type="nucleotide sequence ID" value="NZ_CP087133.1"/>
</dbReference>
<name>A0AAJ2SBI6_9FLAO</name>
<reference evidence="2 4" key="1">
    <citation type="submission" date="2023-11" db="EMBL/GenBank/DDBJ databases">
        <title>Unpublished Manusciprt.</title>
        <authorList>
            <person name="Saticioglu I.B."/>
            <person name="Ay H."/>
            <person name="Ajmi N."/>
            <person name="Altun S."/>
            <person name="Duman M."/>
        </authorList>
    </citation>
    <scope>NUCLEOTIDE SEQUENCE</scope>
    <source>
        <strain evidence="1 4">Fl-33</strain>
        <strain evidence="2">Fl-77</strain>
    </source>
</reference>
<evidence type="ECO:0000313" key="2">
    <source>
        <dbReference type="EMBL" id="MDX6186079.1"/>
    </source>
</evidence>
<comment type="caution">
    <text evidence="2">The sequence shown here is derived from an EMBL/GenBank/DDBJ whole genome shotgun (WGS) entry which is preliminary data.</text>
</comment>
<dbReference type="EMBL" id="JAWXVG010000004">
    <property type="protein sequence ID" value="MDX6182742.1"/>
    <property type="molecule type" value="Genomic_DNA"/>
</dbReference>
<sequence>MKKIFFTLLFISHTIFSQQIETFNYPKDHYRVETKDFKINPTLNYQVLNEAYFPVTLEDLNLKKGKPIKNISYYYNDDNTKACSLEFTPEGKIAMTEDFYRNEKITFNYSKEIIIRKKYEIRNDKSERVFSIDSIVYDQNQNIIRKSLTNYDLKQKNYKIQIEDYEYLEKNKLVKMYRYSIVENIPYIEGYLSVYEHENNLITEKIYYFKHNNHYTKELKKDSLSIDSNFKKNVYYLNKKGEISKFDQFITDKSKEKSTSLIYDNFSRINFITTTMQFDNSNTDSFKFDINNNIIEFTYDGAIRKCKYDKNNNVISDILTDKESNENMFTAKYTYQYDINNNWTTIVFFKNGSLDTKMTRKINYY</sequence>
<dbReference type="Proteomes" id="UP001270053">
    <property type="component" value="Unassembled WGS sequence"/>
</dbReference>
<accession>A0AAJ2SBI6</accession>
<proteinExistence type="predicted"/>
<dbReference type="Proteomes" id="UP001278738">
    <property type="component" value="Unassembled WGS sequence"/>
</dbReference>
<organism evidence="2 3">
    <name type="scientific">Flavobacterium flavipigmentatum</name>
    <dbReference type="NCBI Taxonomy" id="2893884"/>
    <lineage>
        <taxon>Bacteria</taxon>
        <taxon>Pseudomonadati</taxon>
        <taxon>Bacteroidota</taxon>
        <taxon>Flavobacteriia</taxon>
        <taxon>Flavobacteriales</taxon>
        <taxon>Flavobacteriaceae</taxon>
        <taxon>Flavobacterium</taxon>
    </lineage>
</organism>
<dbReference type="EMBL" id="JAWXVH010000004">
    <property type="protein sequence ID" value="MDX6186079.1"/>
    <property type="molecule type" value="Genomic_DNA"/>
</dbReference>
<evidence type="ECO:0000313" key="3">
    <source>
        <dbReference type="Proteomes" id="UP001270053"/>
    </source>
</evidence>